<dbReference type="Proteomes" id="UP000050454">
    <property type="component" value="Unassembled WGS sequence"/>
</dbReference>
<proteinExistence type="predicted"/>
<dbReference type="AlphaFoldDB" id="A0A0P7B9I4"/>
<reference evidence="1 2" key="1">
    <citation type="submission" date="2015-07" db="EMBL/GenBank/DDBJ databases">
        <title>The draft genome sequence of Leadbetterella sp. JN14-9.</title>
        <authorList>
            <person name="Liu Y."/>
            <person name="Du J."/>
            <person name="Shao Z."/>
        </authorList>
    </citation>
    <scope>NUCLEOTIDE SEQUENCE [LARGE SCALE GENOMIC DNA]</scope>
    <source>
        <strain evidence="1 2">JN14-9</strain>
    </source>
</reference>
<name>A0A0P7B9I4_9BACT</name>
<dbReference type="STRING" id="1605367.AFM12_17395"/>
<evidence type="ECO:0000313" key="2">
    <source>
        <dbReference type="Proteomes" id="UP000050454"/>
    </source>
</evidence>
<evidence type="ECO:0000313" key="1">
    <source>
        <dbReference type="EMBL" id="KPM47003.1"/>
    </source>
</evidence>
<evidence type="ECO:0008006" key="3">
    <source>
        <dbReference type="Google" id="ProtNLM"/>
    </source>
</evidence>
<dbReference type="EMBL" id="LGTQ01000013">
    <property type="protein sequence ID" value="KPM47003.1"/>
    <property type="molecule type" value="Genomic_DNA"/>
</dbReference>
<dbReference type="Pfam" id="PF02620">
    <property type="entry name" value="YceD"/>
    <property type="match status" value="1"/>
</dbReference>
<keyword evidence="2" id="KW-1185">Reference proteome</keyword>
<gene>
    <name evidence="1" type="ORF">AFM12_17395</name>
</gene>
<sequence>MKKHLAQYEINILGLDEKRHQFDFEGGAEFFESFDQDIVENGRFKLNLELDKTATMMRLHFDLNGSVELVCDRSLEVFEEPIQVEEKYIYKFGDRNEVVSEDVEIIPFGASEINIANLIFDFICLAVPMKKLHPRYRDESDDDDGFYYSDSIEEKIKPKEERNEEVDPRWEALKSLKKKL</sequence>
<protein>
    <recommendedName>
        <fullName evidence="3">DNA-binding protein</fullName>
    </recommendedName>
</protein>
<dbReference type="RefSeq" id="WP_055150972.1">
    <property type="nucleotide sequence ID" value="NZ_JXSZ01000013.1"/>
</dbReference>
<organism evidence="1 2">
    <name type="scientific">Jiulongibacter sediminis</name>
    <dbReference type="NCBI Taxonomy" id="1605367"/>
    <lineage>
        <taxon>Bacteria</taxon>
        <taxon>Pseudomonadati</taxon>
        <taxon>Bacteroidota</taxon>
        <taxon>Cytophagia</taxon>
        <taxon>Cytophagales</taxon>
        <taxon>Leadbetterellaceae</taxon>
        <taxon>Jiulongibacter</taxon>
    </lineage>
</organism>
<comment type="caution">
    <text evidence="1">The sequence shown here is derived from an EMBL/GenBank/DDBJ whole genome shotgun (WGS) entry which is preliminary data.</text>
</comment>
<accession>A0A0P7B9I4</accession>
<dbReference type="InterPro" id="IPR003772">
    <property type="entry name" value="YceD"/>
</dbReference>
<dbReference type="OrthoDB" id="1524821at2"/>